<dbReference type="Proteomes" id="UP000887575">
    <property type="component" value="Unassembled WGS sequence"/>
</dbReference>
<dbReference type="CDD" id="cd00148">
    <property type="entry name" value="PROF"/>
    <property type="match status" value="1"/>
</dbReference>
<dbReference type="SUPFAM" id="SSF55770">
    <property type="entry name" value="Profilin (actin-binding protein)"/>
    <property type="match status" value="1"/>
</dbReference>
<dbReference type="WBParaSite" id="MBELARI_LOCUS3539">
    <property type="protein sequence ID" value="MBELARI_LOCUS3539"/>
    <property type="gene ID" value="MBELARI_LOCUS3539"/>
</dbReference>
<evidence type="ECO:0000313" key="3">
    <source>
        <dbReference type="Proteomes" id="UP000887575"/>
    </source>
</evidence>
<dbReference type="PANTHER" id="PTHR11604">
    <property type="entry name" value="PROFILIN"/>
    <property type="match status" value="1"/>
</dbReference>
<dbReference type="InterPro" id="IPR048278">
    <property type="entry name" value="PFN"/>
</dbReference>
<dbReference type="SMART" id="SM00392">
    <property type="entry name" value="PROF"/>
    <property type="match status" value="1"/>
</dbReference>
<sequence>MSGWNDYITNLTASSHHIQRAAIVGYPDGAVWARTEGANLFQASESELKTLVSGFANPNDVPARGADLEKVHYIVPRADDTFIFGKKDKSGFFAAKTAKAVLIAVYKGESAEGSEVRTAVEKLAAYLTQSGY</sequence>
<proteinExistence type="inferred from homology"/>
<name>A0AAF3ERX0_9BILA</name>
<dbReference type="Gene3D" id="3.30.450.30">
    <property type="entry name" value="Dynein light chain 2a, cytoplasmic"/>
    <property type="match status" value="1"/>
</dbReference>
<keyword evidence="3" id="KW-1185">Reference proteome</keyword>
<dbReference type="AlphaFoldDB" id="A0AAF3ERX0"/>
<evidence type="ECO:0000313" key="4">
    <source>
        <dbReference type="WBParaSite" id="MBELARI_LOCUS16877"/>
    </source>
</evidence>
<dbReference type="InterPro" id="IPR036140">
    <property type="entry name" value="PFN_sf"/>
</dbReference>
<dbReference type="GO" id="GO:0005938">
    <property type="term" value="C:cell cortex"/>
    <property type="evidence" value="ECO:0007669"/>
    <property type="project" value="TreeGrafter"/>
</dbReference>
<keyword evidence="2" id="KW-0009">Actin-binding</keyword>
<dbReference type="WBParaSite" id="MBELARI_LOCUS16877">
    <property type="protein sequence ID" value="MBELARI_LOCUS16877"/>
    <property type="gene ID" value="MBELARI_LOCUS16877"/>
</dbReference>
<comment type="similarity">
    <text evidence="1 2">Belongs to the profilin family.</text>
</comment>
<dbReference type="InterPro" id="IPR005455">
    <property type="entry name" value="PFN_euk"/>
</dbReference>
<evidence type="ECO:0000256" key="2">
    <source>
        <dbReference type="RuleBase" id="RU003909"/>
    </source>
</evidence>
<dbReference type="PANTHER" id="PTHR11604:SF6">
    <property type="entry name" value="PROFILIN-1"/>
    <property type="match status" value="1"/>
</dbReference>
<protein>
    <recommendedName>
        <fullName evidence="2">Profilin</fullName>
    </recommendedName>
</protein>
<accession>A0AAF3ERX0</accession>
<evidence type="ECO:0000313" key="5">
    <source>
        <dbReference type="WBParaSite" id="MBELARI_LOCUS3539"/>
    </source>
</evidence>
<reference evidence="4 5" key="1">
    <citation type="submission" date="2024-02" db="UniProtKB">
        <authorList>
            <consortium name="WormBaseParasite"/>
        </authorList>
    </citation>
    <scope>IDENTIFICATION</scope>
</reference>
<dbReference type="PRINTS" id="PR00392">
    <property type="entry name" value="PROFILIN"/>
</dbReference>
<evidence type="ECO:0000256" key="1">
    <source>
        <dbReference type="ARBA" id="ARBA00010058"/>
    </source>
</evidence>
<dbReference type="GO" id="GO:0003785">
    <property type="term" value="F:actin monomer binding"/>
    <property type="evidence" value="ECO:0007669"/>
    <property type="project" value="TreeGrafter"/>
</dbReference>
<dbReference type="Pfam" id="PF00235">
    <property type="entry name" value="Profilin"/>
    <property type="match status" value="1"/>
</dbReference>
<organism evidence="3 4">
    <name type="scientific">Mesorhabditis belari</name>
    <dbReference type="NCBI Taxonomy" id="2138241"/>
    <lineage>
        <taxon>Eukaryota</taxon>
        <taxon>Metazoa</taxon>
        <taxon>Ecdysozoa</taxon>
        <taxon>Nematoda</taxon>
        <taxon>Chromadorea</taxon>
        <taxon>Rhabditida</taxon>
        <taxon>Rhabditina</taxon>
        <taxon>Rhabditomorpha</taxon>
        <taxon>Rhabditoidea</taxon>
        <taxon>Rhabditidae</taxon>
        <taxon>Mesorhabditinae</taxon>
        <taxon>Mesorhabditis</taxon>
    </lineage>
</organism>